<reference evidence="8 10" key="2">
    <citation type="submission" date="2023-07" db="EMBL/GenBank/DDBJ databases">
        <title>Genomic Encyclopedia of Type Strains, Phase IV (KMG-IV): sequencing the most valuable type-strain genomes for metagenomic binning, comparative biology and taxonomic classification.</title>
        <authorList>
            <person name="Goeker M."/>
        </authorList>
    </citation>
    <scope>NUCLEOTIDE SEQUENCE [LARGE SCALE GENOMIC DNA]</scope>
    <source>
        <strain evidence="8 10">DSM 338</strain>
    </source>
</reference>
<evidence type="ECO:0000313" key="8">
    <source>
        <dbReference type="EMBL" id="MDR6332689.1"/>
    </source>
</evidence>
<dbReference type="InterPro" id="IPR017039">
    <property type="entry name" value="Virul_fac_BrkB"/>
</dbReference>
<feature type="transmembrane region" description="Helical" evidence="6">
    <location>
        <begin position="209"/>
        <end position="228"/>
    </location>
</feature>
<evidence type="ECO:0000313" key="9">
    <source>
        <dbReference type="Proteomes" id="UP001144397"/>
    </source>
</evidence>
<dbReference type="PANTHER" id="PTHR30213">
    <property type="entry name" value="INNER MEMBRANE PROTEIN YHJD"/>
    <property type="match status" value="1"/>
</dbReference>
<dbReference type="RefSeq" id="WP_169122118.1">
    <property type="nucleotide sequence ID" value="NZ_BSDO01000001.1"/>
</dbReference>
<keyword evidence="3 6" id="KW-0812">Transmembrane</keyword>
<keyword evidence="10" id="KW-1185">Reference proteome</keyword>
<comment type="caution">
    <text evidence="7">The sequence shown here is derived from an EMBL/GenBank/DDBJ whole genome shotgun (WGS) entry which is preliminary data.</text>
</comment>
<evidence type="ECO:0000256" key="2">
    <source>
        <dbReference type="ARBA" id="ARBA00022475"/>
    </source>
</evidence>
<evidence type="ECO:0000256" key="4">
    <source>
        <dbReference type="ARBA" id="ARBA00022989"/>
    </source>
</evidence>
<dbReference type="EMBL" id="BSDO01000001">
    <property type="protein sequence ID" value="GLI20964.1"/>
    <property type="molecule type" value="Genomic_DNA"/>
</dbReference>
<feature type="transmembrane region" description="Helical" evidence="6">
    <location>
        <begin position="177"/>
        <end position="197"/>
    </location>
</feature>
<proteinExistence type="predicted"/>
<dbReference type="GeneID" id="95761434"/>
<gene>
    <name evidence="8" type="ORF">GGQ86_001153</name>
    <name evidence="7" type="ORF">XFLAVUS301_06380</name>
</gene>
<reference evidence="7" key="1">
    <citation type="submission" date="2022-12" db="EMBL/GenBank/DDBJ databases">
        <title>Reference genome sequencing for broad-spectrum identification of bacterial and archaeal isolates by mass spectrometry.</title>
        <authorList>
            <person name="Sekiguchi Y."/>
            <person name="Tourlousse D.M."/>
        </authorList>
    </citation>
    <scope>NUCLEOTIDE SEQUENCE</scope>
    <source>
        <strain evidence="7">301</strain>
    </source>
</reference>
<sequence length="290" mass="31925">MLRRIYHIVLDAFWTFSADDGWAIASHIALSALMSLFPFLIFVTALAGFLDLRPLAQETIQLILETWPEQVAGPISREIYNVVNQVRTDVLTYGVVLALYFSSNGVESLRIGLNRAYGMKEMRSWYWLRLESIGYVLIASVAMLALSFLVVLGPLLWQTAVAQVPALKRFSGTITVLRFGATSIILVVSLLVAHLWLPAGRRKLAEVAPGILVTLVMWLVAATAFGFYLAEFPANYVTTYAGLASVMIALVFLYLTASIFVFGGELNAAIKRAFAPEPSHDEAEAMKAVS</sequence>
<dbReference type="PIRSF" id="PIRSF035875">
    <property type="entry name" value="RNase_BN"/>
    <property type="match status" value="1"/>
</dbReference>
<dbReference type="PANTHER" id="PTHR30213:SF0">
    <property type="entry name" value="UPF0761 MEMBRANE PROTEIN YIHY"/>
    <property type="match status" value="1"/>
</dbReference>
<evidence type="ECO:0000256" key="6">
    <source>
        <dbReference type="SAM" id="Phobius"/>
    </source>
</evidence>
<dbReference type="EMBL" id="JAVDPY010000002">
    <property type="protein sequence ID" value="MDR6332689.1"/>
    <property type="molecule type" value="Genomic_DNA"/>
</dbReference>
<protein>
    <submittedName>
        <fullName evidence="8">Membrane protein</fullName>
    </submittedName>
</protein>
<dbReference type="Proteomes" id="UP001144397">
    <property type="component" value="Unassembled WGS sequence"/>
</dbReference>
<keyword evidence="4 6" id="KW-1133">Transmembrane helix</keyword>
<dbReference type="Proteomes" id="UP001245370">
    <property type="component" value="Unassembled WGS sequence"/>
</dbReference>
<evidence type="ECO:0000256" key="3">
    <source>
        <dbReference type="ARBA" id="ARBA00022692"/>
    </source>
</evidence>
<feature type="transmembrane region" description="Helical" evidence="6">
    <location>
        <begin position="240"/>
        <end position="262"/>
    </location>
</feature>
<keyword evidence="2" id="KW-1003">Cell membrane</keyword>
<name>A0A9W6CKK1_XANFL</name>
<evidence type="ECO:0000313" key="7">
    <source>
        <dbReference type="EMBL" id="GLI20964.1"/>
    </source>
</evidence>
<keyword evidence="5 6" id="KW-0472">Membrane</keyword>
<feature type="transmembrane region" description="Helical" evidence="6">
    <location>
        <begin position="90"/>
        <end position="113"/>
    </location>
</feature>
<comment type="subcellular location">
    <subcellularLocation>
        <location evidence="1">Cell membrane</location>
        <topology evidence="1">Multi-pass membrane protein</topology>
    </subcellularLocation>
</comment>
<organism evidence="7 9">
    <name type="scientific">Xanthobacter flavus</name>
    <dbReference type="NCBI Taxonomy" id="281"/>
    <lineage>
        <taxon>Bacteria</taxon>
        <taxon>Pseudomonadati</taxon>
        <taxon>Pseudomonadota</taxon>
        <taxon>Alphaproteobacteria</taxon>
        <taxon>Hyphomicrobiales</taxon>
        <taxon>Xanthobacteraceae</taxon>
        <taxon>Xanthobacter</taxon>
    </lineage>
</organism>
<dbReference type="Pfam" id="PF03631">
    <property type="entry name" value="Virul_fac_BrkB"/>
    <property type="match status" value="1"/>
</dbReference>
<feature type="transmembrane region" description="Helical" evidence="6">
    <location>
        <begin position="133"/>
        <end position="157"/>
    </location>
</feature>
<evidence type="ECO:0000313" key="10">
    <source>
        <dbReference type="Proteomes" id="UP001245370"/>
    </source>
</evidence>
<feature type="transmembrane region" description="Helical" evidence="6">
    <location>
        <begin position="21"/>
        <end position="50"/>
    </location>
</feature>
<evidence type="ECO:0000256" key="5">
    <source>
        <dbReference type="ARBA" id="ARBA00023136"/>
    </source>
</evidence>
<dbReference type="GO" id="GO:0005886">
    <property type="term" value="C:plasma membrane"/>
    <property type="evidence" value="ECO:0007669"/>
    <property type="project" value="UniProtKB-SubCell"/>
</dbReference>
<evidence type="ECO:0000256" key="1">
    <source>
        <dbReference type="ARBA" id="ARBA00004651"/>
    </source>
</evidence>
<accession>A0A9W6CKK1</accession>
<dbReference type="AlphaFoldDB" id="A0A9W6CKK1"/>